<dbReference type="GO" id="GO:0000398">
    <property type="term" value="P:mRNA splicing, via spliceosome"/>
    <property type="evidence" value="ECO:0007669"/>
    <property type="project" value="InterPro"/>
</dbReference>
<sequence>MEDSGQRKRRLEEMRKQAELAEDTGGTGASDSEMHASLSNPLIESPSTSPTENKSYAAPRFDFYTDPMAAFSSNKKKSNDKVQMAPDYSTPPNFGSSPMPQFSSPHPPPPLYPESMNPQMTPSFTQASPAHYRNQVWNGPRGSPHYNFPPHPSSGVSYRSPGFEQSGRRLSNSGQHLSHGPYHSPNISAGYNRSPGFSPGRGRGGMYNTRSAGSGWVGGQRPSSHGRFSNQDKSCDIDRFYKKSMVEDPWQFLNPVLLKVTEATSNNLYTSERSKSWTSKSSSTNREGPSVTQPSLAEYLAAAFNEASEGVGGDTAAKVLNGRDSIDGALDRNPSNLPLMFAKKKCLAGSILSFSCARDTVGLHGVTHLASAVPRMPVLLNREALQIYSVEGKRVPHFAGSKRRPAFKYEQPCEKVVGSTENPFCVESRNM</sequence>
<dbReference type="PANTHER" id="PTHR36054">
    <property type="entry name" value="PROTEIN SICKLE"/>
    <property type="match status" value="1"/>
</dbReference>
<feature type="region of interest" description="Disordered" evidence="1">
    <location>
        <begin position="1"/>
        <end position="58"/>
    </location>
</feature>
<dbReference type="InterPro" id="IPR028265">
    <property type="entry name" value="TTDN1/SICKLE"/>
</dbReference>
<evidence type="ECO:0000256" key="1">
    <source>
        <dbReference type="SAM" id="MobiDB-lite"/>
    </source>
</evidence>
<feature type="compositionally biased region" description="Basic and acidic residues" evidence="1">
    <location>
        <begin position="1"/>
        <end position="19"/>
    </location>
</feature>
<reference evidence="2" key="1">
    <citation type="submission" date="2020-09" db="EMBL/GenBank/DDBJ databases">
        <title>Genome-Enabled Discovery of Anthraquinone Biosynthesis in Senna tora.</title>
        <authorList>
            <person name="Kang S.-H."/>
            <person name="Pandey R.P."/>
            <person name="Lee C.-M."/>
            <person name="Sim J.-S."/>
            <person name="Jeong J.-T."/>
            <person name="Choi B.-S."/>
            <person name="Jung M."/>
            <person name="Ginzburg D."/>
            <person name="Zhao K."/>
            <person name="Won S.Y."/>
            <person name="Oh T.-J."/>
            <person name="Yu Y."/>
            <person name="Kim N.-H."/>
            <person name="Lee O.R."/>
            <person name="Lee T.-H."/>
            <person name="Bashyal P."/>
            <person name="Kim T.-S."/>
            <person name="Lee W.-H."/>
            <person name="Kawkins C."/>
            <person name="Kim C.-K."/>
            <person name="Kim J.S."/>
            <person name="Ahn B.O."/>
            <person name="Rhee S.Y."/>
            <person name="Sohng J.K."/>
        </authorList>
    </citation>
    <scope>NUCLEOTIDE SEQUENCE</scope>
    <source>
        <tissue evidence="2">Leaf</tissue>
    </source>
</reference>
<gene>
    <name evidence="2" type="ORF">G2W53_012356</name>
</gene>
<comment type="caution">
    <text evidence="2">The sequence shown here is derived from an EMBL/GenBank/DDBJ whole genome shotgun (WGS) entry which is preliminary data.</text>
</comment>
<proteinExistence type="predicted"/>
<keyword evidence="3" id="KW-1185">Reference proteome</keyword>
<evidence type="ECO:0000313" key="3">
    <source>
        <dbReference type="Proteomes" id="UP000634136"/>
    </source>
</evidence>
<organism evidence="2 3">
    <name type="scientific">Senna tora</name>
    <dbReference type="NCBI Taxonomy" id="362788"/>
    <lineage>
        <taxon>Eukaryota</taxon>
        <taxon>Viridiplantae</taxon>
        <taxon>Streptophyta</taxon>
        <taxon>Embryophyta</taxon>
        <taxon>Tracheophyta</taxon>
        <taxon>Spermatophyta</taxon>
        <taxon>Magnoliopsida</taxon>
        <taxon>eudicotyledons</taxon>
        <taxon>Gunneridae</taxon>
        <taxon>Pentapetalae</taxon>
        <taxon>rosids</taxon>
        <taxon>fabids</taxon>
        <taxon>Fabales</taxon>
        <taxon>Fabaceae</taxon>
        <taxon>Caesalpinioideae</taxon>
        <taxon>Cassia clade</taxon>
        <taxon>Senna</taxon>
    </lineage>
</organism>
<feature type="compositionally biased region" description="Polar residues" evidence="1">
    <location>
        <begin position="221"/>
        <end position="231"/>
    </location>
</feature>
<evidence type="ECO:0000313" key="2">
    <source>
        <dbReference type="EMBL" id="KAF7830023.1"/>
    </source>
</evidence>
<name>A0A834TWN4_9FABA</name>
<feature type="region of interest" description="Disordered" evidence="1">
    <location>
        <begin position="71"/>
        <end position="206"/>
    </location>
</feature>
<dbReference type="Pfam" id="PF15502">
    <property type="entry name" value="MPLKIP"/>
    <property type="match status" value="1"/>
</dbReference>
<dbReference type="InterPro" id="IPR039292">
    <property type="entry name" value="SICKLE"/>
</dbReference>
<dbReference type="OrthoDB" id="1935385at2759"/>
<feature type="compositionally biased region" description="Polar residues" evidence="1">
    <location>
        <begin position="37"/>
        <end position="54"/>
    </location>
</feature>
<feature type="compositionally biased region" description="Low complexity" evidence="1">
    <location>
        <begin position="276"/>
        <end position="287"/>
    </location>
</feature>
<dbReference type="PANTHER" id="PTHR36054:SF2">
    <property type="entry name" value="PROTEIN SICKLE"/>
    <property type="match status" value="1"/>
</dbReference>
<protein>
    <submittedName>
        <fullName evidence="2">Protein SICKLE</fullName>
    </submittedName>
</protein>
<dbReference type="GO" id="GO:0035196">
    <property type="term" value="P:miRNA processing"/>
    <property type="evidence" value="ECO:0007669"/>
    <property type="project" value="InterPro"/>
</dbReference>
<feature type="region of interest" description="Disordered" evidence="1">
    <location>
        <begin position="269"/>
        <end position="292"/>
    </location>
</feature>
<feature type="compositionally biased region" description="Polar residues" evidence="1">
    <location>
        <begin position="116"/>
        <end position="128"/>
    </location>
</feature>
<dbReference type="EMBL" id="JAAIUW010000005">
    <property type="protein sequence ID" value="KAF7830023.1"/>
    <property type="molecule type" value="Genomic_DNA"/>
</dbReference>
<dbReference type="AlphaFoldDB" id="A0A834TWN4"/>
<feature type="region of interest" description="Disordered" evidence="1">
    <location>
        <begin position="212"/>
        <end position="231"/>
    </location>
</feature>
<accession>A0A834TWN4</accession>
<dbReference type="Proteomes" id="UP000634136">
    <property type="component" value="Unassembled WGS sequence"/>
</dbReference>